<dbReference type="RefSeq" id="WP_094254435.1">
    <property type="nucleotide sequence ID" value="NZ_NNCE01000002.1"/>
</dbReference>
<dbReference type="EMBL" id="SNWN01000010">
    <property type="protein sequence ID" value="TDO20435.1"/>
    <property type="molecule type" value="Genomic_DNA"/>
</dbReference>
<evidence type="ECO:0000256" key="3">
    <source>
        <dbReference type="ARBA" id="ARBA00022643"/>
    </source>
</evidence>
<sequence length="247" mass="28174">MELKNIFENRHSQRIMRKNQSISKEDMDYIAFAINSSATSMGRHSASTIFITDQDLKKKIFSKNELPSQAHIADSALLAIFCIDQNRATISGKLTNKEVEYDTLEDFLQGYGDAYIQATNASIAARNLGYETVYLGGMRFFQIPELIQEEFNLPETVVPVLGMSIGKVDKINKNHSRRLNKVYFNNYDAKVVEKEMIDYDKDEVEFLGKDNPRGFDFLNYNASTYTRGKALTQGIKKSFSKILDLTK</sequence>
<dbReference type="PANTHER" id="PTHR43425:SF2">
    <property type="entry name" value="OXYGEN-INSENSITIVE NADPH NITROREDUCTASE"/>
    <property type="match status" value="1"/>
</dbReference>
<feature type="domain" description="Nitroreductase" evidence="5">
    <location>
        <begin position="9"/>
        <end position="167"/>
    </location>
</feature>
<comment type="similarity">
    <text evidence="1">Belongs to the flavin oxidoreductase frp family.</text>
</comment>
<organism evidence="6 7">
    <name type="scientific">Mycoplasma testudineum</name>
    <dbReference type="NCBI Taxonomy" id="244584"/>
    <lineage>
        <taxon>Bacteria</taxon>
        <taxon>Bacillati</taxon>
        <taxon>Mycoplasmatota</taxon>
        <taxon>Mollicutes</taxon>
        <taxon>Mycoplasmataceae</taxon>
        <taxon>Mycoplasma</taxon>
    </lineage>
</organism>
<evidence type="ECO:0000256" key="4">
    <source>
        <dbReference type="ARBA" id="ARBA00023002"/>
    </source>
</evidence>
<accession>A0A4R6IHA7</accession>
<protein>
    <submittedName>
        <fullName evidence="6">Nitroreductase</fullName>
    </submittedName>
</protein>
<keyword evidence="3" id="KW-0288">FMN</keyword>
<comment type="caution">
    <text evidence="6">The sequence shown here is derived from an EMBL/GenBank/DDBJ whole genome shotgun (WGS) entry which is preliminary data.</text>
</comment>
<dbReference type="AlphaFoldDB" id="A0A4R6IHA7"/>
<keyword evidence="7" id="KW-1185">Reference proteome</keyword>
<dbReference type="InterPro" id="IPR029479">
    <property type="entry name" value="Nitroreductase"/>
</dbReference>
<keyword evidence="2" id="KW-0285">Flavoprotein</keyword>
<name>A0A4R6IHA7_9MOLU</name>
<dbReference type="SUPFAM" id="SSF55469">
    <property type="entry name" value="FMN-dependent nitroreductase-like"/>
    <property type="match status" value="1"/>
</dbReference>
<dbReference type="Gene3D" id="3.40.109.10">
    <property type="entry name" value="NADH Oxidase"/>
    <property type="match status" value="1"/>
</dbReference>
<dbReference type="OrthoDB" id="9812105at2"/>
<evidence type="ECO:0000256" key="2">
    <source>
        <dbReference type="ARBA" id="ARBA00022630"/>
    </source>
</evidence>
<evidence type="ECO:0000313" key="6">
    <source>
        <dbReference type="EMBL" id="TDO20435.1"/>
    </source>
</evidence>
<dbReference type="GO" id="GO:0016491">
    <property type="term" value="F:oxidoreductase activity"/>
    <property type="evidence" value="ECO:0007669"/>
    <property type="project" value="UniProtKB-KW"/>
</dbReference>
<evidence type="ECO:0000259" key="5">
    <source>
        <dbReference type="Pfam" id="PF00881"/>
    </source>
</evidence>
<dbReference type="InterPro" id="IPR016446">
    <property type="entry name" value="Flavin_OxRdtase_Frp"/>
</dbReference>
<evidence type="ECO:0000313" key="7">
    <source>
        <dbReference type="Proteomes" id="UP000295518"/>
    </source>
</evidence>
<dbReference type="Proteomes" id="UP000295518">
    <property type="component" value="Unassembled WGS sequence"/>
</dbReference>
<dbReference type="InterPro" id="IPR000415">
    <property type="entry name" value="Nitroreductase-like"/>
</dbReference>
<proteinExistence type="inferred from homology"/>
<evidence type="ECO:0000256" key="1">
    <source>
        <dbReference type="ARBA" id="ARBA00008366"/>
    </source>
</evidence>
<keyword evidence="4" id="KW-0560">Oxidoreductase</keyword>
<reference evidence="6 7" key="1">
    <citation type="submission" date="2019-03" db="EMBL/GenBank/DDBJ databases">
        <title>Genomic Encyclopedia of Archaeal and Bacterial Type Strains, Phase II (KMG-II): from individual species to whole genera.</title>
        <authorList>
            <person name="Goeker M."/>
        </authorList>
    </citation>
    <scope>NUCLEOTIDE SEQUENCE [LARGE SCALE GENOMIC DNA]</scope>
    <source>
        <strain evidence="6 7">ATCC 700618</strain>
    </source>
</reference>
<dbReference type="PANTHER" id="PTHR43425">
    <property type="entry name" value="OXYGEN-INSENSITIVE NADPH NITROREDUCTASE"/>
    <property type="match status" value="1"/>
</dbReference>
<gene>
    <name evidence="6" type="ORF">EI74_0261</name>
</gene>
<dbReference type="Pfam" id="PF00881">
    <property type="entry name" value="Nitroreductase"/>
    <property type="match status" value="1"/>
</dbReference>